<dbReference type="GO" id="GO:0071916">
    <property type="term" value="F:dipeptide transmembrane transporter activity"/>
    <property type="evidence" value="ECO:0007669"/>
    <property type="project" value="TreeGrafter"/>
</dbReference>
<dbReference type="RefSeq" id="WP_210189665.1">
    <property type="nucleotide sequence ID" value="NZ_FXAF01000004.1"/>
</dbReference>
<sequence length="315" mass="34049">MGLAAYCGKRILVGLAMILSVQVIIFLAIQVVPGDPVEAMMSEAAHVGADVIEVMRQQFGLDQPMPVRLWRHMVGLLSLDFGTSFQYTQPASDIIASRLAVSIELVLLASFFGIAGGVLIGSASVQNRLGEHVFSFFGPIILSIPGYVMGSILILAVPLSLGWLPAGGMAPFSDPIAHMRALILPIVTLALPIAATIAKVTRFEILEVRSQDWVRTSRAYGFPTRVTFRRDILRNALTPVLTISALELGGLIGATVLVEKVFNLPGLGSLLVQAVNMRDYPLIQGAVFVISTFYITINIVADIMYGFLDPRVSKR</sequence>
<keyword evidence="2 7" id="KW-0813">Transport</keyword>
<dbReference type="InterPro" id="IPR035906">
    <property type="entry name" value="MetI-like_sf"/>
</dbReference>
<gene>
    <name evidence="9" type="ORF">SAMN02982989_0036</name>
</gene>
<keyword evidence="3" id="KW-1003">Cell membrane</keyword>
<name>A0A1X7DWI0_9HYPH</name>
<evidence type="ECO:0000256" key="7">
    <source>
        <dbReference type="RuleBase" id="RU363032"/>
    </source>
</evidence>
<comment type="subcellular location">
    <subcellularLocation>
        <location evidence="1 7">Cell membrane</location>
        <topology evidence="1 7">Multi-pass membrane protein</topology>
    </subcellularLocation>
</comment>
<keyword evidence="4 7" id="KW-0812">Transmembrane</keyword>
<evidence type="ECO:0000256" key="1">
    <source>
        <dbReference type="ARBA" id="ARBA00004651"/>
    </source>
</evidence>
<evidence type="ECO:0000256" key="5">
    <source>
        <dbReference type="ARBA" id="ARBA00022989"/>
    </source>
</evidence>
<dbReference type="EMBL" id="FXAF01000004">
    <property type="protein sequence ID" value="SMF23141.1"/>
    <property type="molecule type" value="Genomic_DNA"/>
</dbReference>
<keyword evidence="10" id="KW-1185">Reference proteome</keyword>
<evidence type="ECO:0000313" key="9">
    <source>
        <dbReference type="EMBL" id="SMF23141.1"/>
    </source>
</evidence>
<accession>A0A1X7DWI0</accession>
<dbReference type="CDD" id="cd06261">
    <property type="entry name" value="TM_PBP2"/>
    <property type="match status" value="1"/>
</dbReference>
<dbReference type="PANTHER" id="PTHR43163">
    <property type="entry name" value="DIPEPTIDE TRANSPORT SYSTEM PERMEASE PROTEIN DPPB-RELATED"/>
    <property type="match status" value="1"/>
</dbReference>
<keyword evidence="5 7" id="KW-1133">Transmembrane helix</keyword>
<evidence type="ECO:0000256" key="4">
    <source>
        <dbReference type="ARBA" id="ARBA00022692"/>
    </source>
</evidence>
<evidence type="ECO:0000256" key="2">
    <source>
        <dbReference type="ARBA" id="ARBA00022448"/>
    </source>
</evidence>
<proteinExistence type="inferred from homology"/>
<dbReference type="GO" id="GO:0005886">
    <property type="term" value="C:plasma membrane"/>
    <property type="evidence" value="ECO:0007669"/>
    <property type="project" value="UniProtKB-SubCell"/>
</dbReference>
<feature type="transmembrane region" description="Helical" evidence="7">
    <location>
        <begin position="99"/>
        <end position="121"/>
    </location>
</feature>
<feature type="transmembrane region" description="Helical" evidence="7">
    <location>
        <begin position="133"/>
        <end position="161"/>
    </location>
</feature>
<dbReference type="AlphaFoldDB" id="A0A1X7DWI0"/>
<dbReference type="Pfam" id="PF00528">
    <property type="entry name" value="BPD_transp_1"/>
    <property type="match status" value="1"/>
</dbReference>
<dbReference type="InterPro" id="IPR045621">
    <property type="entry name" value="BPD_transp_1_N"/>
</dbReference>
<evidence type="ECO:0000259" key="8">
    <source>
        <dbReference type="PROSITE" id="PS50928"/>
    </source>
</evidence>
<keyword evidence="6 7" id="KW-0472">Membrane</keyword>
<evidence type="ECO:0000256" key="6">
    <source>
        <dbReference type="ARBA" id="ARBA00023136"/>
    </source>
</evidence>
<feature type="transmembrane region" description="Helical" evidence="7">
    <location>
        <begin position="282"/>
        <end position="308"/>
    </location>
</feature>
<feature type="domain" description="ABC transmembrane type-1" evidence="8">
    <location>
        <begin position="95"/>
        <end position="305"/>
    </location>
</feature>
<feature type="transmembrane region" description="Helical" evidence="7">
    <location>
        <begin position="181"/>
        <end position="200"/>
    </location>
</feature>
<dbReference type="Proteomes" id="UP000192903">
    <property type="component" value="Unassembled WGS sequence"/>
</dbReference>
<dbReference type="InterPro" id="IPR000515">
    <property type="entry name" value="MetI-like"/>
</dbReference>
<evidence type="ECO:0000256" key="3">
    <source>
        <dbReference type="ARBA" id="ARBA00022475"/>
    </source>
</evidence>
<dbReference type="PROSITE" id="PS50928">
    <property type="entry name" value="ABC_TM1"/>
    <property type="match status" value="1"/>
</dbReference>
<protein>
    <submittedName>
        <fullName evidence="9">Peptide/nickel transport system permease protein</fullName>
    </submittedName>
</protein>
<reference evidence="10" key="1">
    <citation type="submission" date="2017-04" db="EMBL/GenBank/DDBJ databases">
        <authorList>
            <person name="Varghese N."/>
            <person name="Submissions S."/>
        </authorList>
    </citation>
    <scope>NUCLEOTIDE SEQUENCE [LARGE SCALE GENOMIC DNA]</scope>
    <source>
        <strain evidence="10">B4P</strain>
    </source>
</reference>
<organism evidence="9 10">
    <name type="scientific">Xaviernesmea oryzae</name>
    <dbReference type="NCBI Taxonomy" id="464029"/>
    <lineage>
        <taxon>Bacteria</taxon>
        <taxon>Pseudomonadati</taxon>
        <taxon>Pseudomonadota</taxon>
        <taxon>Alphaproteobacteria</taxon>
        <taxon>Hyphomicrobiales</taxon>
        <taxon>Rhizobiaceae</taxon>
        <taxon>Rhizobium/Agrobacterium group</taxon>
        <taxon>Xaviernesmea</taxon>
    </lineage>
</organism>
<dbReference type="PANTHER" id="PTHR43163:SF6">
    <property type="entry name" value="DIPEPTIDE TRANSPORT SYSTEM PERMEASE PROTEIN DPPB-RELATED"/>
    <property type="match status" value="1"/>
</dbReference>
<dbReference type="STRING" id="464029.SAMN02982989_0036"/>
<dbReference type="SUPFAM" id="SSF161098">
    <property type="entry name" value="MetI-like"/>
    <property type="match status" value="1"/>
</dbReference>
<comment type="similarity">
    <text evidence="7">Belongs to the binding-protein-dependent transport system permease family.</text>
</comment>
<feature type="transmembrane region" description="Helical" evidence="7">
    <location>
        <begin position="236"/>
        <end position="262"/>
    </location>
</feature>
<feature type="transmembrane region" description="Helical" evidence="7">
    <location>
        <begin position="12"/>
        <end position="32"/>
    </location>
</feature>
<evidence type="ECO:0000313" key="10">
    <source>
        <dbReference type="Proteomes" id="UP000192903"/>
    </source>
</evidence>
<dbReference type="Gene3D" id="1.10.3720.10">
    <property type="entry name" value="MetI-like"/>
    <property type="match status" value="1"/>
</dbReference>
<dbReference type="Pfam" id="PF19300">
    <property type="entry name" value="BPD_transp_1_N"/>
    <property type="match status" value="1"/>
</dbReference>